<dbReference type="GO" id="GO:0010333">
    <property type="term" value="F:terpene synthase activity"/>
    <property type="evidence" value="ECO:0007669"/>
    <property type="project" value="InterPro"/>
</dbReference>
<comment type="cofactor">
    <cofactor evidence="7">
        <name>heme</name>
        <dbReference type="ChEBI" id="CHEBI:30413"/>
    </cofactor>
</comment>
<keyword evidence="4" id="KW-0560">Oxidoreductase</keyword>
<dbReference type="GO" id="GO:0009821">
    <property type="term" value="P:alkaloid biosynthetic process"/>
    <property type="evidence" value="ECO:0007669"/>
    <property type="project" value="UniProtKB-ARBA"/>
</dbReference>
<dbReference type="SUPFAM" id="SSF48264">
    <property type="entry name" value="Cytochrome P450"/>
    <property type="match status" value="1"/>
</dbReference>
<proteinExistence type="inferred from homology"/>
<evidence type="ECO:0000256" key="5">
    <source>
        <dbReference type="ARBA" id="ARBA00023004"/>
    </source>
</evidence>
<evidence type="ECO:0000259" key="8">
    <source>
        <dbReference type="Pfam" id="PF03936"/>
    </source>
</evidence>
<evidence type="ECO:0000256" key="1">
    <source>
        <dbReference type="ARBA" id="ARBA00010617"/>
    </source>
</evidence>
<evidence type="ECO:0000313" key="10">
    <source>
        <dbReference type="Proteomes" id="UP001161247"/>
    </source>
</evidence>
<keyword evidence="6" id="KW-0503">Monooxygenase</keyword>
<dbReference type="CDD" id="cd11072">
    <property type="entry name" value="CYP71-like"/>
    <property type="match status" value="1"/>
</dbReference>
<keyword evidence="2 7" id="KW-0349">Heme</keyword>
<dbReference type="InterPro" id="IPR036396">
    <property type="entry name" value="Cyt_P450_sf"/>
</dbReference>
<dbReference type="Gene3D" id="1.10.630.10">
    <property type="entry name" value="Cytochrome P450"/>
    <property type="match status" value="1"/>
</dbReference>
<dbReference type="Pfam" id="PF03936">
    <property type="entry name" value="Terpene_synth_C"/>
    <property type="match status" value="1"/>
</dbReference>
<organism evidence="9 10">
    <name type="scientific">Oldenlandia corymbosa var. corymbosa</name>
    <dbReference type="NCBI Taxonomy" id="529605"/>
    <lineage>
        <taxon>Eukaryota</taxon>
        <taxon>Viridiplantae</taxon>
        <taxon>Streptophyta</taxon>
        <taxon>Embryophyta</taxon>
        <taxon>Tracheophyta</taxon>
        <taxon>Spermatophyta</taxon>
        <taxon>Magnoliopsida</taxon>
        <taxon>eudicotyledons</taxon>
        <taxon>Gunneridae</taxon>
        <taxon>Pentapetalae</taxon>
        <taxon>asterids</taxon>
        <taxon>lamiids</taxon>
        <taxon>Gentianales</taxon>
        <taxon>Rubiaceae</taxon>
        <taxon>Rubioideae</taxon>
        <taxon>Spermacoceae</taxon>
        <taxon>Hedyotis-Oldenlandia complex</taxon>
        <taxon>Oldenlandia</taxon>
    </lineage>
</organism>
<keyword evidence="10" id="KW-1185">Reference proteome</keyword>
<dbReference type="InterPro" id="IPR005630">
    <property type="entry name" value="Terpene_synthase_metal-bd"/>
</dbReference>
<dbReference type="Gene3D" id="1.10.600.10">
    <property type="entry name" value="Farnesyl Diphosphate Synthase"/>
    <property type="match status" value="1"/>
</dbReference>
<keyword evidence="3 7" id="KW-0479">Metal-binding</keyword>
<feature type="domain" description="Terpene synthase metal-binding" evidence="8">
    <location>
        <begin position="549"/>
        <end position="720"/>
    </location>
</feature>
<evidence type="ECO:0000256" key="7">
    <source>
        <dbReference type="PIRSR" id="PIRSR602401-1"/>
    </source>
</evidence>
<protein>
    <submittedName>
        <fullName evidence="9">OLC1v1020191C1</fullName>
    </submittedName>
</protein>
<feature type="binding site" description="axial binding residue" evidence="7">
    <location>
        <position position="451"/>
    </location>
    <ligand>
        <name>heme</name>
        <dbReference type="ChEBI" id="CHEBI:30413"/>
    </ligand>
    <ligandPart>
        <name>Fe</name>
        <dbReference type="ChEBI" id="CHEBI:18248"/>
    </ligandPart>
</feature>
<dbReference type="InterPro" id="IPR008949">
    <property type="entry name" value="Isoprenoid_synthase_dom_sf"/>
</dbReference>
<evidence type="ECO:0000256" key="2">
    <source>
        <dbReference type="ARBA" id="ARBA00022617"/>
    </source>
</evidence>
<evidence type="ECO:0000256" key="4">
    <source>
        <dbReference type="ARBA" id="ARBA00023002"/>
    </source>
</evidence>
<dbReference type="GO" id="GO:0004497">
    <property type="term" value="F:monooxygenase activity"/>
    <property type="evidence" value="ECO:0007669"/>
    <property type="project" value="UniProtKB-KW"/>
</dbReference>
<dbReference type="AlphaFoldDB" id="A0AAV1EFZ6"/>
<dbReference type="InterPro" id="IPR001128">
    <property type="entry name" value="Cyt_P450"/>
</dbReference>
<dbReference type="EMBL" id="OX459126">
    <property type="protein sequence ID" value="CAI9118599.1"/>
    <property type="molecule type" value="Genomic_DNA"/>
</dbReference>
<dbReference type="Pfam" id="PF00067">
    <property type="entry name" value="p450"/>
    <property type="match status" value="1"/>
</dbReference>
<sequence>MMHYLDLMSWIPFFFFVLFSLNLVKNKWKTNKAIKKKLPAGPWKLPIIGNMHQLIGSLPHHALKNLAQKHGDLMHLQLGEISAIVASSPRMAKAILKTHDVAFADRPDFLVGKIIFYDNSDIAFSPFGDYWRQMRKIATLELLSNKSVRSFSSIRKDEILQLISSIREEALKPSKKPINLAQKTFSYTNSMVCRVAFGRVFGQHRDKVIKLMKEVLLRASGFDISDILPSWKILCHLSLMKPKLEELHDEFDEILETIIQKHLENPTGRNGEFGQEDLIDVLLRIQKSGDLQFPINNTNIKAVLLDMFTGGTTTSATVVEWAMAEMMRNPDVMAKAQREIRKALPRAEKRVIEEIDIQKLSYLKLVIKETLRLHSPVPLLVPRDCKEQCEIDGYIIPPKTRVMVNVWAIGRDPKYWNDPESFQPERFENNTIDILGTDFEYLPFGGGKRICPGISFGLANVEVPLANLLYHFNWKLPDNIESSGLDMAEAYGLAGTRKNSLLLIPSPLALEEINENQRGYESRDQQWSMNLKLLITYSFNLNVQEMLQVWRWDISVLEQLPGYIRPCYRALLNVYFETAKRLARQEKANLAEYAISSMQDLAKSYCEETKWILRKDIPNYDEYMKVALPSCGYKMLPMNALMCMGKFVTQDILDWMAKTPLIITAVTLICRLMDDIANGEWGKQRGEEASAVECHMHQYNTSREDTLIELRKQVANAWKD</sequence>
<evidence type="ECO:0000256" key="6">
    <source>
        <dbReference type="ARBA" id="ARBA00023033"/>
    </source>
</evidence>
<dbReference type="GO" id="GO:0000287">
    <property type="term" value="F:magnesium ion binding"/>
    <property type="evidence" value="ECO:0007669"/>
    <property type="project" value="InterPro"/>
</dbReference>
<dbReference type="PROSITE" id="PS00086">
    <property type="entry name" value="CYTOCHROME_P450"/>
    <property type="match status" value="1"/>
</dbReference>
<comment type="similarity">
    <text evidence="1">Belongs to the cytochrome P450 family.</text>
</comment>
<name>A0AAV1EFZ6_OLDCO</name>
<dbReference type="InterPro" id="IPR002401">
    <property type="entry name" value="Cyt_P450_E_grp-I"/>
</dbReference>
<dbReference type="PANTHER" id="PTHR47953:SF16">
    <property type="entry name" value="CYTOCHROME P450 71D8"/>
    <property type="match status" value="1"/>
</dbReference>
<dbReference type="GO" id="GO:0020037">
    <property type="term" value="F:heme binding"/>
    <property type="evidence" value="ECO:0007669"/>
    <property type="project" value="InterPro"/>
</dbReference>
<dbReference type="PRINTS" id="PR00385">
    <property type="entry name" value="P450"/>
</dbReference>
<dbReference type="FunFam" id="1.10.630.10:FF:000043">
    <property type="entry name" value="Cytochrome P450 99A2"/>
    <property type="match status" value="1"/>
</dbReference>
<dbReference type="GO" id="GO:0016705">
    <property type="term" value="F:oxidoreductase activity, acting on paired donors, with incorporation or reduction of molecular oxygen"/>
    <property type="evidence" value="ECO:0007669"/>
    <property type="project" value="InterPro"/>
</dbReference>
<dbReference type="SUPFAM" id="SSF48576">
    <property type="entry name" value="Terpenoid synthases"/>
    <property type="match status" value="1"/>
</dbReference>
<reference evidence="9" key="1">
    <citation type="submission" date="2023-03" db="EMBL/GenBank/DDBJ databases">
        <authorList>
            <person name="Julca I."/>
        </authorList>
    </citation>
    <scope>NUCLEOTIDE SEQUENCE</scope>
</reference>
<dbReference type="Proteomes" id="UP001161247">
    <property type="component" value="Chromosome 9"/>
</dbReference>
<dbReference type="PRINTS" id="PR00463">
    <property type="entry name" value="EP450I"/>
</dbReference>
<dbReference type="InterPro" id="IPR017972">
    <property type="entry name" value="Cyt_P450_CS"/>
</dbReference>
<evidence type="ECO:0000256" key="3">
    <source>
        <dbReference type="ARBA" id="ARBA00022723"/>
    </source>
</evidence>
<dbReference type="GO" id="GO:0005506">
    <property type="term" value="F:iron ion binding"/>
    <property type="evidence" value="ECO:0007669"/>
    <property type="project" value="InterPro"/>
</dbReference>
<evidence type="ECO:0000313" key="9">
    <source>
        <dbReference type="EMBL" id="CAI9118599.1"/>
    </source>
</evidence>
<dbReference type="PANTHER" id="PTHR47953">
    <property type="entry name" value="OS08G0105600 PROTEIN"/>
    <property type="match status" value="1"/>
</dbReference>
<keyword evidence="5 7" id="KW-0408">Iron</keyword>
<accession>A0AAV1EFZ6</accession>
<gene>
    <name evidence="9" type="ORF">OLC1_LOCUS24428</name>
</gene>
<dbReference type="InterPro" id="IPR052306">
    <property type="entry name" value="CYP450_71D"/>
</dbReference>